<evidence type="ECO:0000256" key="1">
    <source>
        <dbReference type="SAM" id="Phobius"/>
    </source>
</evidence>
<keyword evidence="1" id="KW-1133">Transmembrane helix</keyword>
<feature type="domain" description="Acyltransferase 3" evidence="2">
    <location>
        <begin position="17"/>
        <end position="369"/>
    </location>
</feature>
<dbReference type="GO" id="GO:0016747">
    <property type="term" value="F:acyltransferase activity, transferring groups other than amino-acyl groups"/>
    <property type="evidence" value="ECO:0007669"/>
    <property type="project" value="InterPro"/>
</dbReference>
<dbReference type="Proteomes" id="UP000278855">
    <property type="component" value="Unassembled WGS sequence"/>
</dbReference>
<protein>
    <submittedName>
        <fullName evidence="4">Acyltransferase</fullName>
    </submittedName>
</protein>
<dbReference type="PANTHER" id="PTHR36927">
    <property type="entry name" value="BLR4337 PROTEIN"/>
    <property type="match status" value="1"/>
</dbReference>
<feature type="transmembrane region" description="Helical" evidence="1">
    <location>
        <begin position="326"/>
        <end position="346"/>
    </location>
</feature>
<feature type="transmembrane region" description="Helical" evidence="1">
    <location>
        <begin position="227"/>
        <end position="246"/>
    </location>
</feature>
<feature type="transmembrane region" description="Helical" evidence="1">
    <location>
        <begin position="20"/>
        <end position="39"/>
    </location>
</feature>
<reference evidence="3 5" key="1">
    <citation type="submission" date="2018-11" db="EMBL/GenBank/DDBJ databases">
        <title>Shewanella sp. M2.</title>
        <authorList>
            <person name="Hwang Y.J."/>
            <person name="Hwang C.Y."/>
        </authorList>
    </citation>
    <scope>NUCLEOTIDE SEQUENCE [LARGE SCALE GENOMIC DNA]</scope>
    <source>
        <strain evidence="3 5">M2</strain>
    </source>
</reference>
<feature type="transmembrane region" description="Helical" evidence="1">
    <location>
        <begin position="60"/>
        <end position="78"/>
    </location>
</feature>
<dbReference type="EMBL" id="CP034073">
    <property type="protein sequence ID" value="AZG35981.1"/>
    <property type="molecule type" value="Genomic_DNA"/>
</dbReference>
<evidence type="ECO:0000313" key="5">
    <source>
        <dbReference type="Proteomes" id="UP000273778"/>
    </source>
</evidence>
<keyword evidence="1" id="KW-0472">Membrane</keyword>
<proteinExistence type="predicted"/>
<organism evidence="4 6">
    <name type="scientific">Shewanella psychromarinicola</name>
    <dbReference type="NCBI Taxonomy" id="2487742"/>
    <lineage>
        <taxon>Bacteria</taxon>
        <taxon>Pseudomonadati</taxon>
        <taxon>Pseudomonadota</taxon>
        <taxon>Gammaproteobacteria</taxon>
        <taxon>Alteromonadales</taxon>
        <taxon>Shewanellaceae</taxon>
        <taxon>Shewanella</taxon>
    </lineage>
</organism>
<feature type="transmembrane region" description="Helical" evidence="1">
    <location>
        <begin position="398"/>
        <end position="416"/>
    </location>
</feature>
<evidence type="ECO:0000259" key="2">
    <source>
        <dbReference type="Pfam" id="PF01757"/>
    </source>
</evidence>
<feature type="transmembrane region" description="Helical" evidence="1">
    <location>
        <begin position="128"/>
        <end position="144"/>
    </location>
</feature>
<dbReference type="Pfam" id="PF01757">
    <property type="entry name" value="Acyl_transf_3"/>
    <property type="match status" value="1"/>
</dbReference>
<feature type="transmembrane region" description="Helical" evidence="1">
    <location>
        <begin position="253"/>
        <end position="275"/>
    </location>
</feature>
<gene>
    <name evidence="4" type="ORF">EGC77_18650</name>
    <name evidence="3" type="ORF">EGC80_14580</name>
</gene>
<feature type="transmembrane region" description="Helical" evidence="1">
    <location>
        <begin position="287"/>
        <end position="314"/>
    </location>
</feature>
<dbReference type="RefSeq" id="WP_124013892.1">
    <property type="nucleotide sequence ID" value="NZ_CP034073.1"/>
</dbReference>
<sequence>MDLLNEKESNQSNRLHHLDWLRVIAIGLLVLFHTGMVYVPEWGFHFKHESQSTLLQHLMLTLSPWRMGLLWFISGVALRFMLLKETSGKLLWSRSLQLLFPLLIGVLIVVPPQLYIEMKQAGKMPLDFWPFVYAFYVAPLNYFDDYQSGIWPHVDVNHLWFLRSLWKNSMALLLITLLCKHSPLLIKKWVQKAVVFASNKLLALSIMLIASTLLIDTLLTGDAVREMYGLLLLLVGFCLGSIGSFWSKLSASWIEITLFAFISLMALQFGFSYIWQTGLYENDDVAAMMFGIVYASAKTMPVLAILAIASRYLNRKSRIVSELNRWVFPVYIVHQTIIIVMAYTLSGFRIPIALEGVAVLILTITLCWLGMLIVKRSTLLKMSFGVKPAATSLYHTSYLWRAIITICCIPLALELIH</sequence>
<feature type="transmembrane region" description="Helical" evidence="1">
    <location>
        <begin position="352"/>
        <end position="374"/>
    </location>
</feature>
<dbReference type="KEGG" id="spsr:EGC80_14580"/>
<keyword evidence="4" id="KW-0808">Transferase</keyword>
<keyword evidence="1" id="KW-0812">Transmembrane</keyword>
<accession>A0A3N4DHQ1</accession>
<dbReference type="EMBL" id="RKKB01000017">
    <property type="protein sequence ID" value="RPA23408.1"/>
    <property type="molecule type" value="Genomic_DNA"/>
</dbReference>
<keyword evidence="4" id="KW-0012">Acyltransferase</keyword>
<dbReference type="OrthoDB" id="9809782at2"/>
<dbReference type="AlphaFoldDB" id="A0A3N4DHQ1"/>
<evidence type="ECO:0000313" key="4">
    <source>
        <dbReference type="EMBL" id="RPA23408.1"/>
    </source>
</evidence>
<evidence type="ECO:0000313" key="6">
    <source>
        <dbReference type="Proteomes" id="UP000278855"/>
    </source>
</evidence>
<dbReference type="Proteomes" id="UP000273778">
    <property type="component" value="Chromosome"/>
</dbReference>
<name>A0A3N4DHQ1_9GAMM</name>
<reference evidence="4" key="3">
    <citation type="submission" date="2018-11" db="EMBL/GenBank/DDBJ databases">
        <authorList>
            <person name="Hwang Y.J."/>
            <person name="Hwang C.Y."/>
        </authorList>
    </citation>
    <scope>NUCLEOTIDE SEQUENCE</scope>
    <source>
        <strain evidence="4">R106</strain>
    </source>
</reference>
<dbReference type="InterPro" id="IPR050623">
    <property type="entry name" value="Glucan_succinyl_AcylTrfase"/>
</dbReference>
<dbReference type="InterPro" id="IPR002656">
    <property type="entry name" value="Acyl_transf_3_dom"/>
</dbReference>
<reference evidence="6" key="2">
    <citation type="submission" date="2018-11" db="EMBL/GenBank/DDBJ databases">
        <title>Shewanella sp. R106.</title>
        <authorList>
            <person name="Hwang Y.J."/>
            <person name="Hwang C.Y."/>
        </authorList>
    </citation>
    <scope>NUCLEOTIDE SEQUENCE [LARGE SCALE GENOMIC DNA]</scope>
    <source>
        <strain evidence="6">R106</strain>
    </source>
</reference>
<evidence type="ECO:0000313" key="3">
    <source>
        <dbReference type="EMBL" id="AZG35981.1"/>
    </source>
</evidence>
<feature type="transmembrane region" description="Helical" evidence="1">
    <location>
        <begin position="193"/>
        <end position="215"/>
    </location>
</feature>
<keyword evidence="5" id="KW-1185">Reference proteome</keyword>
<feature type="transmembrane region" description="Helical" evidence="1">
    <location>
        <begin position="98"/>
        <end position="116"/>
    </location>
</feature>
<dbReference type="PANTHER" id="PTHR36927:SF3">
    <property type="entry name" value="GLUCANS BIOSYNTHESIS PROTEIN C"/>
    <property type="match status" value="1"/>
</dbReference>